<accession>A0A8J7FJJ0</accession>
<reference evidence="1" key="1">
    <citation type="submission" date="2020-10" db="EMBL/GenBank/DDBJ databases">
        <title>Bacterium isolated from coastal waters sediment.</title>
        <authorList>
            <person name="Chen R.-J."/>
            <person name="Lu D.-C."/>
            <person name="Zhu K.-L."/>
            <person name="Du Z.-J."/>
        </authorList>
    </citation>
    <scope>NUCLEOTIDE SEQUENCE</scope>
    <source>
        <strain evidence="1">N1Y112</strain>
    </source>
</reference>
<dbReference type="AlphaFoldDB" id="A0A8J7FJJ0"/>
<evidence type="ECO:0000313" key="2">
    <source>
        <dbReference type="Proteomes" id="UP000640333"/>
    </source>
</evidence>
<gene>
    <name evidence="1" type="ORF">IOQ59_17550</name>
</gene>
<evidence type="ECO:0000313" key="1">
    <source>
        <dbReference type="EMBL" id="MBE9399068.1"/>
    </source>
</evidence>
<proteinExistence type="predicted"/>
<dbReference type="RefSeq" id="WP_193954756.1">
    <property type="nucleotide sequence ID" value="NZ_JADEYS010000021.1"/>
</dbReference>
<dbReference type="InterPro" id="IPR014917">
    <property type="entry name" value="DUF1800"/>
</dbReference>
<protein>
    <submittedName>
        <fullName evidence="1">DUF1800 family protein</fullName>
    </submittedName>
</protein>
<dbReference type="Pfam" id="PF08811">
    <property type="entry name" value="DUF1800"/>
    <property type="match status" value="1"/>
</dbReference>
<comment type="caution">
    <text evidence="1">The sequence shown here is derived from an EMBL/GenBank/DDBJ whole genome shotgun (WGS) entry which is preliminary data.</text>
</comment>
<keyword evidence="2" id="KW-1185">Reference proteome</keyword>
<organism evidence="1 2">
    <name type="scientific">Pontibacterium sinense</name>
    <dbReference type="NCBI Taxonomy" id="2781979"/>
    <lineage>
        <taxon>Bacteria</taxon>
        <taxon>Pseudomonadati</taxon>
        <taxon>Pseudomonadota</taxon>
        <taxon>Gammaproteobacteria</taxon>
        <taxon>Oceanospirillales</taxon>
        <taxon>Oceanospirillaceae</taxon>
        <taxon>Pontibacterium</taxon>
    </lineage>
</organism>
<sequence length="588" mass="66809">MDNLNRTSRFLMQATLGVNHATLKQVADTGIEPWLEQQLDSRVKSNNTFEAATRSIWQHFRTRLKSAHGESAINGEGNNPALAYKWYFHMAWWDHTLSSHSDLLRQRVAQALSEILVISDNSSLELDAVGMGSYYDLLYNHAFGDYADLLHDVSLHPCMGVYLSHMNNRKVDPAQHIHPDENYAREVMQLFSIGLYELNPDGRRKTDRQGNAIPTYDNTDIKELARVFTGLKAHSYQYEWPTSFWSSSYNGYKVGFEDGIDKTYKTVPFVNMTKPMVIDEDYHDRGPKRLLNGHIQLPGKQSGKQEIRATIEALVSHPNTAPFIARHLINQLVTSNPSAAYVRAVAAKFGRRGNLKAVVREVLTYPLRNPVSHVEFSAARHEGRQTVQSQKLKSPLLRVTQLLRGFSASNKSGRLWLIGDDIQEMLQQHPLSSPTVFNFYKPDFVPHGPLERRDLVAPEFELLTSATAIAYVNFMYYWFFGDGYPAVSTQINATPGILNVPELDPDRLQKTSRDRIHLDFSHELQLASAGKHDELIDHMSLRLTGQTDLAIKPRIKAAFERYKDTPIWVVQTVAFMLAISPEFTVQEA</sequence>
<name>A0A8J7FJJ0_9GAMM</name>
<dbReference type="EMBL" id="JADEYS010000021">
    <property type="protein sequence ID" value="MBE9399068.1"/>
    <property type="molecule type" value="Genomic_DNA"/>
</dbReference>
<dbReference type="Proteomes" id="UP000640333">
    <property type="component" value="Unassembled WGS sequence"/>
</dbReference>